<evidence type="ECO:0000256" key="1">
    <source>
        <dbReference type="ARBA" id="ARBA00022741"/>
    </source>
</evidence>
<sequence>MGEPVPINRMSAESIQFSLRTNLTIWVFNVTDEFKQHILGELSKSINIVVETLSLSLVSEESLSLLHAPDAIFVEAKQGWSSKVAEMQNYTLPFGDMDTSLIVFGDETDSSALRIALRVGASDYLSDNCSMDDLLPLLRQIAEQKIVRRKMGELFLFVNTKGGNGASTIAMNVAIELADNHPGEVLLIDIDTQFGLLAEYLDLSPKYGLLDAIDSLSELDEASLSGFVTEYDNKLHTIGFATGQGSAAIDHMEEIQKIVPLFRQFYKYIIIDYSRGIEPAFANLVTPATRVFLVIQQNYMSLKNANQLVRSLKFDFGHDEQSIELIVNRYEKGQSITIKDIENTIPKLDIQLIPNDFKVANESANLGKPVMNFKKRSAISKALQKFSGSLQPEESTNKGWLSKLFK</sequence>
<dbReference type="SUPFAM" id="SSF52172">
    <property type="entry name" value="CheY-like"/>
    <property type="match status" value="1"/>
</dbReference>
<dbReference type="InterPro" id="IPR027417">
    <property type="entry name" value="P-loop_NTPase"/>
</dbReference>
<evidence type="ECO:0000256" key="2">
    <source>
        <dbReference type="ARBA" id="ARBA00022840"/>
    </source>
</evidence>
<keyword evidence="1" id="KW-0547">Nucleotide-binding</keyword>
<name>A0AAN1FIB8_9VIBR</name>
<organism evidence="4 5">
    <name type="scientific">Vibrio mediterranei</name>
    <dbReference type="NCBI Taxonomy" id="689"/>
    <lineage>
        <taxon>Bacteria</taxon>
        <taxon>Pseudomonadati</taxon>
        <taxon>Pseudomonadota</taxon>
        <taxon>Gammaproteobacteria</taxon>
        <taxon>Vibrionales</taxon>
        <taxon>Vibrionaceae</taxon>
        <taxon>Vibrio</taxon>
    </lineage>
</organism>
<evidence type="ECO:0000313" key="5">
    <source>
        <dbReference type="Proteomes" id="UP000197092"/>
    </source>
</evidence>
<dbReference type="Gene3D" id="3.40.50.2300">
    <property type="match status" value="1"/>
</dbReference>
<dbReference type="KEGG" id="vsh:BSZ05_15465"/>
<dbReference type="Gene3D" id="3.40.50.300">
    <property type="entry name" value="P-loop containing nucleotide triphosphate hydrolases"/>
    <property type="match status" value="1"/>
</dbReference>
<dbReference type="SUPFAM" id="SSF52540">
    <property type="entry name" value="P-loop containing nucleoside triphosphate hydrolases"/>
    <property type="match status" value="1"/>
</dbReference>
<gene>
    <name evidence="4" type="ORF">BSZ05_15465</name>
</gene>
<dbReference type="Pfam" id="PF13614">
    <property type="entry name" value="AAA_31"/>
    <property type="match status" value="1"/>
</dbReference>
<keyword evidence="2" id="KW-0067">ATP-binding</keyword>
<dbReference type="PANTHER" id="PTHR43384:SF6">
    <property type="entry name" value="SEPTUM SITE-DETERMINING PROTEIN MIND HOMOLOG, CHLOROPLASTIC"/>
    <property type="match status" value="1"/>
</dbReference>
<evidence type="ECO:0000313" key="4">
    <source>
        <dbReference type="EMBL" id="ASI91085.1"/>
    </source>
</evidence>
<dbReference type="GO" id="GO:0051782">
    <property type="term" value="P:negative regulation of cell division"/>
    <property type="evidence" value="ECO:0007669"/>
    <property type="project" value="TreeGrafter"/>
</dbReference>
<dbReference type="GO" id="GO:0016887">
    <property type="term" value="F:ATP hydrolysis activity"/>
    <property type="evidence" value="ECO:0007669"/>
    <property type="project" value="TreeGrafter"/>
</dbReference>
<evidence type="ECO:0000259" key="3">
    <source>
        <dbReference type="Pfam" id="PF13614"/>
    </source>
</evidence>
<proteinExistence type="predicted"/>
<dbReference type="PANTHER" id="PTHR43384">
    <property type="entry name" value="SEPTUM SITE-DETERMINING PROTEIN MIND HOMOLOG, CHLOROPLASTIC-RELATED"/>
    <property type="match status" value="1"/>
</dbReference>
<accession>A0AAN1FIB8</accession>
<dbReference type="RefSeq" id="WP_088877425.1">
    <property type="nucleotide sequence ID" value="NZ_CP018308.1"/>
</dbReference>
<dbReference type="Proteomes" id="UP000197092">
    <property type="component" value="Chromosome 1"/>
</dbReference>
<feature type="domain" description="AAA" evidence="3">
    <location>
        <begin position="157"/>
        <end position="313"/>
    </location>
</feature>
<dbReference type="InterPro" id="IPR050625">
    <property type="entry name" value="ParA/MinD_ATPase"/>
</dbReference>
<dbReference type="InterPro" id="IPR011006">
    <property type="entry name" value="CheY-like_superfamily"/>
</dbReference>
<dbReference type="GO" id="GO:0005829">
    <property type="term" value="C:cytosol"/>
    <property type="evidence" value="ECO:0007669"/>
    <property type="project" value="TreeGrafter"/>
</dbReference>
<dbReference type="GO" id="GO:0009898">
    <property type="term" value="C:cytoplasmic side of plasma membrane"/>
    <property type="evidence" value="ECO:0007669"/>
    <property type="project" value="TreeGrafter"/>
</dbReference>
<reference evidence="5" key="1">
    <citation type="submission" date="2016-12" db="EMBL/GenBank/DDBJ databases">
        <title>Comparative genomic analysis reveals the diversity, evolution, and environmental adaptation strategies of the genus Vibrio.</title>
        <authorList>
            <person name="Lin H."/>
            <person name="Wang X."/>
            <person name="Zhang X.-H."/>
        </authorList>
    </citation>
    <scope>NUCLEOTIDE SEQUENCE [LARGE SCALE GENOMIC DNA]</scope>
    <source>
        <strain evidence="5">QT6D1</strain>
    </source>
</reference>
<dbReference type="InterPro" id="IPR025669">
    <property type="entry name" value="AAA_dom"/>
</dbReference>
<dbReference type="AlphaFoldDB" id="A0AAN1FIB8"/>
<dbReference type="EMBL" id="CP018308">
    <property type="protein sequence ID" value="ASI91085.1"/>
    <property type="molecule type" value="Genomic_DNA"/>
</dbReference>
<dbReference type="GO" id="GO:0005524">
    <property type="term" value="F:ATP binding"/>
    <property type="evidence" value="ECO:0007669"/>
    <property type="project" value="UniProtKB-KW"/>
</dbReference>
<protein>
    <recommendedName>
        <fullName evidence="3">AAA domain-containing protein</fullName>
    </recommendedName>
</protein>